<evidence type="ECO:0000256" key="2">
    <source>
        <dbReference type="ARBA" id="ARBA00022980"/>
    </source>
</evidence>
<reference evidence="6 9" key="2">
    <citation type="submission" date="2020-08" db="EMBL/GenBank/DDBJ databases">
        <title>Genomic Encyclopedia of Type Strains, Phase IV (KMG-IV): sequencing the most valuable type-strain genomes for metagenomic binning, comparative biology and taxonomic classification.</title>
        <authorList>
            <person name="Goeker M."/>
        </authorList>
    </citation>
    <scope>NUCLEOTIDE SEQUENCE [LARGE SCALE GENOMIC DNA]</scope>
    <source>
        <strain evidence="6 9">DSM 12421</strain>
    </source>
</reference>
<evidence type="ECO:0000313" key="8">
    <source>
        <dbReference type="Proteomes" id="UP000427373"/>
    </source>
</evidence>
<dbReference type="NCBIfam" id="TIGR00012">
    <property type="entry name" value="L29"/>
    <property type="match status" value="1"/>
</dbReference>
<dbReference type="EMBL" id="CP045484">
    <property type="protein sequence ID" value="QGR16076.1"/>
    <property type="molecule type" value="Genomic_DNA"/>
</dbReference>
<name>A0A650CEA1_SULOH</name>
<gene>
    <name evidence="7" type="primary">rpmC</name>
    <name evidence="4" type="synonym">rpl29</name>
    <name evidence="7" type="ORF">D1869_01895</name>
    <name evidence="6" type="ORF">HNQ62_000731</name>
</gene>
<dbReference type="SUPFAM" id="SSF46561">
    <property type="entry name" value="Ribosomal protein L29 (L29p)"/>
    <property type="match status" value="1"/>
</dbReference>
<evidence type="ECO:0000256" key="5">
    <source>
        <dbReference type="SAM" id="Coils"/>
    </source>
</evidence>
<evidence type="ECO:0000256" key="1">
    <source>
        <dbReference type="ARBA" id="ARBA00009254"/>
    </source>
</evidence>
<feature type="coiled-coil region" evidence="5">
    <location>
        <begin position="12"/>
        <end position="46"/>
    </location>
</feature>
<dbReference type="RefSeq" id="WP_156013677.1">
    <property type="nucleotide sequence ID" value="NZ_AP031374.1"/>
</dbReference>
<organism evidence="7 8">
    <name type="scientific">Sulfurisphaera ohwakuensis</name>
    <dbReference type="NCBI Taxonomy" id="69656"/>
    <lineage>
        <taxon>Archaea</taxon>
        <taxon>Thermoproteota</taxon>
        <taxon>Thermoprotei</taxon>
        <taxon>Sulfolobales</taxon>
        <taxon>Sulfolobaceae</taxon>
        <taxon>Sulfurisphaera</taxon>
    </lineage>
</organism>
<dbReference type="GeneID" id="95643471"/>
<keyword evidence="2 4" id="KW-0689">Ribosomal protein</keyword>
<dbReference type="Proteomes" id="UP000582213">
    <property type="component" value="Unassembled WGS sequence"/>
</dbReference>
<sequence length="88" mass="10304">MKSKEILGYDIKEINNQTVEQLLEKKKELQGKLNDLQQELLKRKVEARMGTLKNTASIRNLRKDIARILTLLSIINKEIENKKKESKK</sequence>
<dbReference type="InterPro" id="IPR018254">
    <property type="entry name" value="Ribosomal_uL29_CS"/>
</dbReference>
<keyword evidence="3 4" id="KW-0687">Ribonucleoprotein</keyword>
<proteinExistence type="inferred from homology"/>
<dbReference type="GO" id="GO:0005840">
    <property type="term" value="C:ribosome"/>
    <property type="evidence" value="ECO:0007669"/>
    <property type="project" value="UniProtKB-KW"/>
</dbReference>
<reference evidence="7 8" key="1">
    <citation type="submission" date="2019-10" db="EMBL/GenBank/DDBJ databases">
        <title>Genome Sequences from Six Type Strain Members of the Archaeal Family Sulfolobaceae: Acidianus ambivalens, Acidianus infernus, Metallosphaera prunae, Stygiolobus azoricus, Sulfolobus metallicus, and Sulfurisphaera ohwakuensis.</title>
        <authorList>
            <person name="Counts J.A."/>
            <person name="Kelly R.M."/>
        </authorList>
    </citation>
    <scope>NUCLEOTIDE SEQUENCE [LARGE SCALE GENOMIC DNA]</scope>
    <source>
        <strain evidence="7 8">TA-1</strain>
    </source>
</reference>
<evidence type="ECO:0000313" key="7">
    <source>
        <dbReference type="EMBL" id="QGR16076.1"/>
    </source>
</evidence>
<dbReference type="GO" id="GO:0003735">
    <property type="term" value="F:structural constituent of ribosome"/>
    <property type="evidence" value="ECO:0007669"/>
    <property type="project" value="InterPro"/>
</dbReference>
<dbReference type="OrthoDB" id="11736at2157"/>
<evidence type="ECO:0000313" key="9">
    <source>
        <dbReference type="Proteomes" id="UP000582213"/>
    </source>
</evidence>
<comment type="similarity">
    <text evidence="1 4">Belongs to the universal ribosomal protein uL29 family.</text>
</comment>
<evidence type="ECO:0000313" key="6">
    <source>
        <dbReference type="EMBL" id="MBB5252998.1"/>
    </source>
</evidence>
<protein>
    <recommendedName>
        <fullName evidence="4">Large ribosomal subunit protein uL29</fullName>
    </recommendedName>
</protein>
<evidence type="ECO:0000256" key="3">
    <source>
        <dbReference type="ARBA" id="ARBA00023274"/>
    </source>
</evidence>
<dbReference type="AlphaFoldDB" id="A0A650CEA1"/>
<dbReference type="HAMAP" id="MF_00374">
    <property type="entry name" value="Ribosomal_uL29"/>
    <property type="match status" value="1"/>
</dbReference>
<keyword evidence="8" id="KW-1185">Reference proteome</keyword>
<dbReference type="Proteomes" id="UP000427373">
    <property type="component" value="Chromosome"/>
</dbReference>
<keyword evidence="5" id="KW-0175">Coiled coil</keyword>
<accession>A0A650CEA1</accession>
<dbReference type="GO" id="GO:0006412">
    <property type="term" value="P:translation"/>
    <property type="evidence" value="ECO:0007669"/>
    <property type="project" value="UniProtKB-UniRule"/>
</dbReference>
<dbReference type="InterPro" id="IPR001854">
    <property type="entry name" value="Ribosomal_uL29"/>
</dbReference>
<dbReference type="EMBL" id="JACHFY010000002">
    <property type="protein sequence ID" value="MBB5252998.1"/>
    <property type="molecule type" value="Genomic_DNA"/>
</dbReference>
<dbReference type="KEGG" id="soh:D1869_01895"/>
<dbReference type="InterPro" id="IPR036049">
    <property type="entry name" value="Ribosomal_uL29_sf"/>
</dbReference>
<dbReference type="Gene3D" id="1.10.287.310">
    <property type="match status" value="1"/>
</dbReference>
<dbReference type="PROSITE" id="PS00579">
    <property type="entry name" value="RIBOSOMAL_L29"/>
    <property type="match status" value="1"/>
</dbReference>
<dbReference type="Pfam" id="PF00831">
    <property type="entry name" value="Ribosomal_L29"/>
    <property type="match status" value="1"/>
</dbReference>
<evidence type="ECO:0000256" key="4">
    <source>
        <dbReference type="HAMAP-Rule" id="MF_00374"/>
    </source>
</evidence>
<dbReference type="GO" id="GO:1990904">
    <property type="term" value="C:ribonucleoprotein complex"/>
    <property type="evidence" value="ECO:0007669"/>
    <property type="project" value="UniProtKB-KW"/>
</dbReference>